<protein>
    <recommendedName>
        <fullName evidence="5">DUF304 domain-containing protein</fullName>
    </recommendedName>
</protein>
<keyword evidence="2" id="KW-0472">Membrane</keyword>
<feature type="region of interest" description="Disordered" evidence="1">
    <location>
        <begin position="1"/>
        <end position="22"/>
    </location>
</feature>
<organism evidence="3 4">
    <name type="scientific">Candidatus Gottesmanbacteria bacterium RIFCSPLOWO2_01_FULL_48_11</name>
    <dbReference type="NCBI Taxonomy" id="1798395"/>
    <lineage>
        <taxon>Bacteria</taxon>
        <taxon>Candidatus Gottesmaniibacteriota</taxon>
    </lineage>
</organism>
<evidence type="ECO:0000313" key="3">
    <source>
        <dbReference type="EMBL" id="OGG27814.1"/>
    </source>
</evidence>
<gene>
    <name evidence="3" type="ORF">A3A64_04755</name>
</gene>
<feature type="transmembrane region" description="Helical" evidence="2">
    <location>
        <begin position="66"/>
        <end position="87"/>
    </location>
</feature>
<proteinExistence type="predicted"/>
<comment type="caution">
    <text evidence="3">The sequence shown here is derived from an EMBL/GenBank/DDBJ whole genome shotgun (WGS) entry which is preliminary data.</text>
</comment>
<keyword evidence="2" id="KW-1133">Transmembrane helix</keyword>
<name>A0A1F6ASY9_9BACT</name>
<evidence type="ECO:0000313" key="4">
    <source>
        <dbReference type="Proteomes" id="UP000178305"/>
    </source>
</evidence>
<dbReference type="AlphaFoldDB" id="A0A1F6ASY9"/>
<evidence type="ECO:0000256" key="1">
    <source>
        <dbReference type="SAM" id="MobiDB-lite"/>
    </source>
</evidence>
<dbReference type="EMBL" id="MFJY01000036">
    <property type="protein sequence ID" value="OGG27814.1"/>
    <property type="molecule type" value="Genomic_DNA"/>
</dbReference>
<evidence type="ECO:0000256" key="2">
    <source>
        <dbReference type="SAM" id="Phobius"/>
    </source>
</evidence>
<accession>A0A1F6ASY9</accession>
<keyword evidence="2" id="KW-0812">Transmembrane</keyword>
<evidence type="ECO:0008006" key="5">
    <source>
        <dbReference type="Google" id="ProtNLM"/>
    </source>
</evidence>
<reference evidence="3 4" key="1">
    <citation type="journal article" date="2016" name="Nat. Commun.">
        <title>Thousands of microbial genomes shed light on interconnected biogeochemical processes in an aquifer system.</title>
        <authorList>
            <person name="Anantharaman K."/>
            <person name="Brown C.T."/>
            <person name="Hug L.A."/>
            <person name="Sharon I."/>
            <person name="Castelle C.J."/>
            <person name="Probst A.J."/>
            <person name="Thomas B.C."/>
            <person name="Singh A."/>
            <person name="Wilkins M.J."/>
            <person name="Karaoz U."/>
            <person name="Brodie E.L."/>
            <person name="Williams K.H."/>
            <person name="Hubbard S.S."/>
            <person name="Banfield J.F."/>
        </authorList>
    </citation>
    <scope>NUCLEOTIDE SEQUENCE [LARGE SCALE GENOMIC DNA]</scope>
</reference>
<sequence length="213" mass="24375">MPTIFEAPIPQKKSVKPSEKTPIPAHSATMGPLTCFAVNPKGVRFETQQDEEEVILFLRQHIITNIWWVLVAIIMVLAPTVVLPFLLRFLRLPINLPPGYFVIGTLFWYVATFGFILGNFLRWFFNIYIVTNQRVVDIDFVHLLYKEFSEARIDKIQDLTYKSGGVFAAFFNFGDVYVQTAGELPNFEFGSVPRPERVVETIAEVSRKAKNNV</sequence>
<dbReference type="Proteomes" id="UP000178305">
    <property type="component" value="Unassembled WGS sequence"/>
</dbReference>
<feature type="transmembrane region" description="Helical" evidence="2">
    <location>
        <begin position="99"/>
        <end position="125"/>
    </location>
</feature>